<dbReference type="PROSITE" id="PS00082">
    <property type="entry name" value="EXTRADIOL_DIOXYGENAS"/>
    <property type="match status" value="1"/>
</dbReference>
<dbReference type="Pfam" id="PF22632">
    <property type="entry name" value="BphC_D1"/>
    <property type="match status" value="1"/>
</dbReference>
<keyword evidence="7 8" id="KW-0408">Iron</keyword>
<dbReference type="Proteomes" id="UP000253307">
    <property type="component" value="Unassembled WGS sequence"/>
</dbReference>
<dbReference type="SUPFAM" id="SSF54593">
    <property type="entry name" value="Glyoxalase/Bleomycin resistance protein/Dihydroxybiphenyl dioxygenase"/>
    <property type="match status" value="2"/>
</dbReference>
<organism evidence="11 12">
    <name type="scientific">SAR86 cluster bacterium</name>
    <dbReference type="NCBI Taxonomy" id="2030880"/>
    <lineage>
        <taxon>Bacteria</taxon>
        <taxon>Pseudomonadati</taxon>
        <taxon>Pseudomonadota</taxon>
        <taxon>Gammaproteobacteria</taxon>
        <taxon>SAR86 cluster</taxon>
    </lineage>
</organism>
<evidence type="ECO:0000256" key="5">
    <source>
        <dbReference type="ARBA" id="ARBA00022964"/>
    </source>
</evidence>
<proteinExistence type="inferred from homology"/>
<keyword evidence="3" id="KW-0479">Metal-binding</keyword>
<accession>A0A368BV88</accession>
<dbReference type="EMBL" id="QOPE01000018">
    <property type="protein sequence ID" value="RCL40995.1"/>
    <property type="molecule type" value="Genomic_DNA"/>
</dbReference>
<sequence length="296" mass="33324">MGYILVETKDLSAWDHYGQEVCGFMKHPDFSDEEKLSLKIDHEPFRFMVQNGPEEKFILAGLDLGDASALNDAKKIFDELNINYQQLSADDLFTRQITDGISFNDPAGNLIELYHGRLNDETKFSSPKGISGFVTKDLGFGHVVYAALNIEETHDFYINVLGFGDSDIMNLQMSPNPEDPKMKLYFMHCDNKRHHTVAIMQSPTPPSGLVHTMVEVKTIDEVGEALDRAINNDIHISSSLGRHVNDKMVSFYMQTPGGFDLEFGYDGDQPDWSKHQTTSSPAPSYWGHVFTPPPEK</sequence>
<comment type="caution">
    <text evidence="11">The sequence shown here is derived from an EMBL/GenBank/DDBJ whole genome shotgun (WGS) entry which is preliminary data.</text>
</comment>
<dbReference type="InterPro" id="IPR029068">
    <property type="entry name" value="Glyas_Bleomycin-R_OHBP_Dase"/>
</dbReference>
<dbReference type="InterPro" id="IPR037523">
    <property type="entry name" value="VOC_core"/>
</dbReference>
<dbReference type="PROSITE" id="PS51819">
    <property type="entry name" value="VOC"/>
    <property type="match status" value="1"/>
</dbReference>
<evidence type="ECO:0000259" key="10">
    <source>
        <dbReference type="PROSITE" id="PS51819"/>
    </source>
</evidence>
<keyword evidence="5 8" id="KW-0223">Dioxygenase</keyword>
<evidence type="ECO:0000256" key="8">
    <source>
        <dbReference type="RuleBase" id="RU000683"/>
    </source>
</evidence>
<dbReference type="CDD" id="cd07237">
    <property type="entry name" value="BphC1-RGP6_C_like"/>
    <property type="match status" value="1"/>
</dbReference>
<dbReference type="InterPro" id="IPR000486">
    <property type="entry name" value="Xdiol_ring_cleave_dOase_1/2"/>
</dbReference>
<reference evidence="11 12" key="1">
    <citation type="journal article" date="2018" name="Microbiome">
        <title>Fine metagenomic profile of the Mediterranean stratified and mixed water columns revealed by assembly and recruitment.</title>
        <authorList>
            <person name="Haro-Moreno J.M."/>
            <person name="Lopez-Perez M."/>
            <person name="De La Torre J.R."/>
            <person name="Picazo A."/>
            <person name="Camacho A."/>
            <person name="Rodriguez-Valera F."/>
        </authorList>
    </citation>
    <scope>NUCLEOTIDE SEQUENCE [LARGE SCALE GENOMIC DNA]</scope>
    <source>
        <strain evidence="11">MED-G82</strain>
    </source>
</reference>
<name>A0A368BV88_9GAMM</name>
<evidence type="ECO:0000256" key="9">
    <source>
        <dbReference type="SAM" id="MobiDB-lite"/>
    </source>
</evidence>
<dbReference type="Pfam" id="PF00903">
    <property type="entry name" value="Glyoxalase"/>
    <property type="match status" value="1"/>
</dbReference>
<dbReference type="AlphaFoldDB" id="A0A368BV88"/>
<dbReference type="GO" id="GO:0008198">
    <property type="term" value="F:ferrous iron binding"/>
    <property type="evidence" value="ECO:0007669"/>
    <property type="project" value="InterPro"/>
</dbReference>
<protein>
    <recommendedName>
        <fullName evidence="10">VOC domain-containing protein</fullName>
    </recommendedName>
</protein>
<dbReference type="Gene3D" id="3.10.180.10">
    <property type="entry name" value="2,3-Dihydroxybiphenyl 1,2-Dioxygenase, domain 1"/>
    <property type="match status" value="2"/>
</dbReference>
<comment type="similarity">
    <text evidence="2 8">Belongs to the extradiol ring-cleavage dioxygenase family.</text>
</comment>
<keyword evidence="4 8" id="KW-0058">Aromatic hydrocarbons catabolism</keyword>
<dbReference type="GO" id="GO:0051213">
    <property type="term" value="F:dioxygenase activity"/>
    <property type="evidence" value="ECO:0007669"/>
    <property type="project" value="UniProtKB-KW"/>
</dbReference>
<feature type="domain" description="VOC" evidence="10">
    <location>
        <begin position="139"/>
        <end position="266"/>
    </location>
</feature>
<evidence type="ECO:0000256" key="2">
    <source>
        <dbReference type="ARBA" id="ARBA00008784"/>
    </source>
</evidence>
<gene>
    <name evidence="11" type="ORF">DBW96_02755</name>
</gene>
<evidence type="ECO:0000256" key="7">
    <source>
        <dbReference type="ARBA" id="ARBA00023004"/>
    </source>
</evidence>
<comment type="cofactor">
    <cofactor evidence="1 8">
        <name>Fe(2+)</name>
        <dbReference type="ChEBI" id="CHEBI:29033"/>
    </cofactor>
</comment>
<dbReference type="InterPro" id="IPR004360">
    <property type="entry name" value="Glyas_Fos-R_dOase_dom"/>
</dbReference>
<evidence type="ECO:0000313" key="12">
    <source>
        <dbReference type="Proteomes" id="UP000253307"/>
    </source>
</evidence>
<evidence type="ECO:0000256" key="1">
    <source>
        <dbReference type="ARBA" id="ARBA00001954"/>
    </source>
</evidence>
<evidence type="ECO:0000313" key="11">
    <source>
        <dbReference type="EMBL" id="RCL40995.1"/>
    </source>
</evidence>
<evidence type="ECO:0000256" key="6">
    <source>
        <dbReference type="ARBA" id="ARBA00023002"/>
    </source>
</evidence>
<evidence type="ECO:0000256" key="4">
    <source>
        <dbReference type="ARBA" id="ARBA00022797"/>
    </source>
</evidence>
<evidence type="ECO:0000256" key="3">
    <source>
        <dbReference type="ARBA" id="ARBA00022723"/>
    </source>
</evidence>
<keyword evidence="6 8" id="KW-0560">Oxidoreductase</keyword>
<feature type="region of interest" description="Disordered" evidence="9">
    <location>
        <begin position="270"/>
        <end position="296"/>
    </location>
</feature>